<dbReference type="RefSeq" id="WP_110793093.1">
    <property type="nucleotide sequence ID" value="NZ_QJRY01000007.1"/>
</dbReference>
<organism evidence="1 2">
    <name type="scientific">Rhizobium wuzhouense</name>
    <dbReference type="NCBI Taxonomy" id="1986026"/>
    <lineage>
        <taxon>Bacteria</taxon>
        <taxon>Pseudomonadati</taxon>
        <taxon>Pseudomonadota</taxon>
        <taxon>Alphaproteobacteria</taxon>
        <taxon>Hyphomicrobiales</taxon>
        <taxon>Rhizobiaceae</taxon>
        <taxon>Rhizobium/Agrobacterium group</taxon>
        <taxon>Rhizobium</taxon>
    </lineage>
</organism>
<dbReference type="InterPro" id="IPR008990">
    <property type="entry name" value="Elect_transpt_acc-like_dom_sf"/>
</dbReference>
<dbReference type="SUPFAM" id="SSF50090">
    <property type="entry name" value="Electron transport accessory proteins"/>
    <property type="match status" value="1"/>
</dbReference>
<dbReference type="Proteomes" id="UP000247536">
    <property type="component" value="Unassembled WGS sequence"/>
</dbReference>
<dbReference type="Gene3D" id="2.30.30.60">
    <property type="match status" value="1"/>
</dbReference>
<dbReference type="InterPro" id="IPR023408">
    <property type="entry name" value="MscS_beta-dom_sf"/>
</dbReference>
<gene>
    <name evidence="1" type="ORF">DMY87_18270</name>
</gene>
<evidence type="ECO:0000313" key="1">
    <source>
        <dbReference type="EMBL" id="PYB71303.1"/>
    </source>
</evidence>
<reference evidence="1 2" key="1">
    <citation type="submission" date="2018-06" db="EMBL/GenBank/DDBJ databases">
        <title>Rhizobium wuzhouense sp. nov., isolated from roots of Oryza officinalis.</title>
        <authorList>
            <person name="Yuan T."/>
        </authorList>
    </citation>
    <scope>NUCLEOTIDE SEQUENCE [LARGE SCALE GENOMIC DNA]</scope>
    <source>
        <strain evidence="1 2">W44</strain>
    </source>
</reference>
<protein>
    <submittedName>
        <fullName evidence="1">Uncharacterized protein</fullName>
    </submittedName>
</protein>
<sequence length="272" mass="29435">MREQLLPCPFCGGEAHIERLGNRSFSTIYRCNHCGCSLETGEEFGHGRDWNRRAVPANENSAFKIRQQVFKHSGSWWRGFVVGHYSTDQTPDGICVQLDMTNGPAQIYPASALKLVEIDPVRPEADALRCPVCNIEFKPEDVCASDIEMGICHAECLQGCPVVDLENGEELPEGSAADTFLYAEIDGAKPLHAHPAPPPSTHVEVDERSVGVGMAMAAAIVMRCWGKEVIATQIIDSAGLGSVEKLKAAGVEQYDIDALLPALATTEGKDNG</sequence>
<dbReference type="Pfam" id="PF06442">
    <property type="entry name" value="DHFR_2"/>
    <property type="match status" value="1"/>
</dbReference>
<dbReference type="EMBL" id="QJRY01000007">
    <property type="protein sequence ID" value="PYB71303.1"/>
    <property type="molecule type" value="Genomic_DNA"/>
</dbReference>
<dbReference type="InterPro" id="IPR009159">
    <property type="entry name" value="Dhfr_type_II"/>
</dbReference>
<accession>A0ABX5NMS2</accession>
<name>A0ABX5NMS2_9HYPH</name>
<evidence type="ECO:0000313" key="2">
    <source>
        <dbReference type="Proteomes" id="UP000247536"/>
    </source>
</evidence>
<keyword evidence="2" id="KW-1185">Reference proteome</keyword>
<comment type="caution">
    <text evidence="1">The sequence shown here is derived from an EMBL/GenBank/DDBJ whole genome shotgun (WGS) entry which is preliminary data.</text>
</comment>
<proteinExistence type="predicted"/>